<evidence type="ECO:0000313" key="7">
    <source>
        <dbReference type="EMBL" id="HEH35922.1"/>
    </source>
</evidence>
<evidence type="ECO:0000256" key="5">
    <source>
        <dbReference type="ARBA" id="ARBA00023136"/>
    </source>
</evidence>
<sequence>MLAQRVFRNVIYNSSSILVANLAGLVVVIFLARALKPELFGIYSLSLSLVYLFSTFADLGINNAATRYIAEAVSKDDRILAGSYSSFLLKIKLFLSVFVAAIVFSISNSVSEIFEKPLAIPLQMLSLFLLFSSLSALLVSMANALNDFRINFINSTIFGLSKLLLTLSFVIIGLSLFGAILALVISSLISLLFCLLYIRRFDFLFSGKRNFQKSRIFRFIAFTAFLSFTWLIFANVDTVMVGYFLSSEDVAYYRAAFSIISAIIGLISFPAVLLPVFVKLEGESLELAFHRAFKYSSALCIPSAVGLAIISEGILLFAYGSDYIKGLKAMMILSALLISPIFGIYGSFFSSKERPELNFYPLLISMILNVFLNWILIPIYGIEGAAFATVVSNAIFWLLLAAICAREFRIVPKLDYLVKPAISAILMAFVGINLQPILAIPVCVAFYSAIMLLIKGITAEDISFIRKMAKIGA</sequence>
<evidence type="ECO:0000256" key="2">
    <source>
        <dbReference type="ARBA" id="ARBA00022475"/>
    </source>
</evidence>
<keyword evidence="2" id="KW-1003">Cell membrane</keyword>
<feature type="transmembrane region" description="Helical" evidence="6">
    <location>
        <begin position="152"/>
        <end position="172"/>
    </location>
</feature>
<accession>A0A7J2TLL2</accession>
<feature type="transmembrane region" description="Helical" evidence="6">
    <location>
        <begin position="87"/>
        <end position="106"/>
    </location>
</feature>
<comment type="caution">
    <text evidence="7">The sequence shown here is derived from an EMBL/GenBank/DDBJ whole genome shotgun (WGS) entry which is preliminary data.</text>
</comment>
<dbReference type="PANTHER" id="PTHR30250">
    <property type="entry name" value="PST FAMILY PREDICTED COLANIC ACID TRANSPORTER"/>
    <property type="match status" value="1"/>
</dbReference>
<dbReference type="EMBL" id="DSLA01000112">
    <property type="protein sequence ID" value="HEH35922.1"/>
    <property type="molecule type" value="Genomic_DNA"/>
</dbReference>
<feature type="transmembrane region" description="Helical" evidence="6">
    <location>
        <begin position="299"/>
        <end position="320"/>
    </location>
</feature>
<proteinExistence type="predicted"/>
<name>A0A7J2TLL2_ARCFL</name>
<feature type="transmembrane region" description="Helical" evidence="6">
    <location>
        <begin position="12"/>
        <end position="34"/>
    </location>
</feature>
<dbReference type="AlphaFoldDB" id="A0A7J2TLL2"/>
<keyword evidence="4 6" id="KW-1133">Transmembrane helix</keyword>
<evidence type="ECO:0000256" key="3">
    <source>
        <dbReference type="ARBA" id="ARBA00022692"/>
    </source>
</evidence>
<feature type="transmembrane region" description="Helical" evidence="6">
    <location>
        <begin position="326"/>
        <end position="345"/>
    </location>
</feature>
<protein>
    <submittedName>
        <fullName evidence="7">Flippase</fullName>
    </submittedName>
</protein>
<dbReference type="InterPro" id="IPR002797">
    <property type="entry name" value="Polysacc_synth"/>
</dbReference>
<keyword evidence="5 6" id="KW-0472">Membrane</keyword>
<evidence type="ECO:0000256" key="6">
    <source>
        <dbReference type="SAM" id="Phobius"/>
    </source>
</evidence>
<organism evidence="7">
    <name type="scientific">Archaeoglobus fulgidus</name>
    <dbReference type="NCBI Taxonomy" id="2234"/>
    <lineage>
        <taxon>Archaea</taxon>
        <taxon>Methanobacteriati</taxon>
        <taxon>Methanobacteriota</taxon>
        <taxon>Archaeoglobi</taxon>
        <taxon>Archaeoglobales</taxon>
        <taxon>Archaeoglobaceae</taxon>
        <taxon>Archaeoglobus</taxon>
    </lineage>
</organism>
<feature type="transmembrane region" description="Helical" evidence="6">
    <location>
        <begin position="357"/>
        <end position="379"/>
    </location>
</feature>
<evidence type="ECO:0000256" key="1">
    <source>
        <dbReference type="ARBA" id="ARBA00004651"/>
    </source>
</evidence>
<dbReference type="Pfam" id="PF01943">
    <property type="entry name" value="Polysacc_synt"/>
    <property type="match status" value="1"/>
</dbReference>
<keyword evidence="3 6" id="KW-0812">Transmembrane</keyword>
<dbReference type="InterPro" id="IPR050833">
    <property type="entry name" value="Poly_Biosynth_Transport"/>
</dbReference>
<feature type="transmembrane region" description="Helical" evidence="6">
    <location>
        <begin position="219"/>
        <end position="245"/>
    </location>
</feature>
<dbReference type="CDD" id="cd13128">
    <property type="entry name" value="MATE_Wzx_like"/>
    <property type="match status" value="1"/>
</dbReference>
<dbReference type="GO" id="GO:0005886">
    <property type="term" value="C:plasma membrane"/>
    <property type="evidence" value="ECO:0007669"/>
    <property type="project" value="UniProtKB-SubCell"/>
</dbReference>
<dbReference type="PANTHER" id="PTHR30250:SF11">
    <property type="entry name" value="O-ANTIGEN TRANSPORTER-RELATED"/>
    <property type="match status" value="1"/>
</dbReference>
<evidence type="ECO:0000256" key="4">
    <source>
        <dbReference type="ARBA" id="ARBA00022989"/>
    </source>
</evidence>
<feature type="transmembrane region" description="Helical" evidence="6">
    <location>
        <begin position="118"/>
        <end position="140"/>
    </location>
</feature>
<feature type="transmembrane region" description="Helical" evidence="6">
    <location>
        <begin position="251"/>
        <end position="278"/>
    </location>
</feature>
<comment type="subcellular location">
    <subcellularLocation>
        <location evidence="1">Cell membrane</location>
        <topology evidence="1">Multi-pass membrane protein</topology>
    </subcellularLocation>
</comment>
<feature type="transmembrane region" description="Helical" evidence="6">
    <location>
        <begin position="416"/>
        <end position="432"/>
    </location>
</feature>
<feature type="transmembrane region" description="Helical" evidence="6">
    <location>
        <begin position="40"/>
        <end position="61"/>
    </location>
</feature>
<feature type="transmembrane region" description="Helical" evidence="6">
    <location>
        <begin position="178"/>
        <end position="198"/>
    </location>
</feature>
<feature type="transmembrane region" description="Helical" evidence="6">
    <location>
        <begin position="438"/>
        <end position="458"/>
    </location>
</feature>
<gene>
    <name evidence="7" type="ORF">ENP88_07290</name>
</gene>
<feature type="transmembrane region" description="Helical" evidence="6">
    <location>
        <begin position="385"/>
        <end position="404"/>
    </location>
</feature>
<reference evidence="7" key="1">
    <citation type="journal article" date="2020" name="mSystems">
        <title>Genome- and Community-Level Interaction Insights into Carbon Utilization and Element Cycling Functions of Hydrothermarchaeota in Hydrothermal Sediment.</title>
        <authorList>
            <person name="Zhou Z."/>
            <person name="Liu Y."/>
            <person name="Xu W."/>
            <person name="Pan J."/>
            <person name="Luo Z.H."/>
            <person name="Li M."/>
        </authorList>
    </citation>
    <scope>NUCLEOTIDE SEQUENCE [LARGE SCALE GENOMIC DNA]</scope>
    <source>
        <strain evidence="7">SpSt-26</strain>
    </source>
</reference>